<dbReference type="SUPFAM" id="SSF54565">
    <property type="entry name" value="Ribosomal protein S16"/>
    <property type="match status" value="1"/>
</dbReference>
<evidence type="ECO:0000256" key="5">
    <source>
        <dbReference type="SAM" id="Phobius"/>
    </source>
</evidence>
<gene>
    <name evidence="6" type="ORF">KIW84_063575</name>
</gene>
<dbReference type="GO" id="GO:0032543">
    <property type="term" value="P:mitochondrial translation"/>
    <property type="evidence" value="ECO:0007669"/>
    <property type="project" value="TreeGrafter"/>
</dbReference>
<keyword evidence="5" id="KW-0472">Membrane</keyword>
<keyword evidence="4" id="KW-0687">Ribonucleoprotein</keyword>
<name>A0A9D4WA72_PEA</name>
<dbReference type="InterPro" id="IPR000307">
    <property type="entry name" value="Ribosomal_bS16"/>
</dbReference>
<evidence type="ECO:0000256" key="1">
    <source>
        <dbReference type="ARBA" id="ARBA00004229"/>
    </source>
</evidence>
<dbReference type="Gene3D" id="3.30.1320.10">
    <property type="match status" value="1"/>
</dbReference>
<dbReference type="PANTHER" id="PTHR12919:SF33">
    <property type="entry name" value="30S RIBOSOMAL S16-LIKE PROTEIN"/>
    <property type="match status" value="1"/>
</dbReference>
<dbReference type="HAMAP" id="MF_00385">
    <property type="entry name" value="Ribosomal_bS16"/>
    <property type="match status" value="1"/>
</dbReference>
<dbReference type="Proteomes" id="UP001058974">
    <property type="component" value="Chromosome 6"/>
</dbReference>
<feature type="transmembrane region" description="Helical" evidence="5">
    <location>
        <begin position="115"/>
        <end position="135"/>
    </location>
</feature>
<evidence type="ECO:0000313" key="6">
    <source>
        <dbReference type="EMBL" id="KAI5397802.1"/>
    </source>
</evidence>
<proteinExistence type="inferred from homology"/>
<evidence type="ECO:0000313" key="7">
    <source>
        <dbReference type="Proteomes" id="UP001058974"/>
    </source>
</evidence>
<dbReference type="GO" id="GO:0015935">
    <property type="term" value="C:small ribosomal subunit"/>
    <property type="evidence" value="ECO:0007669"/>
    <property type="project" value="TreeGrafter"/>
</dbReference>
<dbReference type="GO" id="GO:0003735">
    <property type="term" value="F:structural constituent of ribosome"/>
    <property type="evidence" value="ECO:0007669"/>
    <property type="project" value="InterPro"/>
</dbReference>
<keyword evidence="5" id="KW-0812">Transmembrane</keyword>
<dbReference type="GO" id="GO:0005739">
    <property type="term" value="C:mitochondrion"/>
    <property type="evidence" value="ECO:0007669"/>
    <property type="project" value="GOC"/>
</dbReference>
<dbReference type="InterPro" id="IPR023803">
    <property type="entry name" value="Ribosomal_bS16_dom_sf"/>
</dbReference>
<comment type="caution">
    <text evidence="6">The sequence shown here is derived from an EMBL/GenBank/DDBJ whole genome shotgun (WGS) entry which is preliminary data.</text>
</comment>
<dbReference type="AlphaFoldDB" id="A0A9D4WA72"/>
<accession>A0A9D4WA72</accession>
<dbReference type="Pfam" id="PF00886">
    <property type="entry name" value="Ribosomal_S16"/>
    <property type="match status" value="1"/>
</dbReference>
<keyword evidence="7" id="KW-1185">Reference proteome</keyword>
<dbReference type="PANTHER" id="PTHR12919">
    <property type="entry name" value="30S RIBOSOMAL PROTEIN S16"/>
    <property type="match status" value="1"/>
</dbReference>
<comment type="similarity">
    <text evidence="2">Belongs to the bacterial ribosomal protein bS16 family.</text>
</comment>
<dbReference type="Gramene" id="Psat06G0357500-T1">
    <property type="protein sequence ID" value="KAI5397802.1"/>
    <property type="gene ID" value="KIW84_063575"/>
</dbReference>
<organism evidence="6 7">
    <name type="scientific">Pisum sativum</name>
    <name type="common">Garden pea</name>
    <name type="synonym">Lathyrus oleraceus</name>
    <dbReference type="NCBI Taxonomy" id="3888"/>
    <lineage>
        <taxon>Eukaryota</taxon>
        <taxon>Viridiplantae</taxon>
        <taxon>Streptophyta</taxon>
        <taxon>Embryophyta</taxon>
        <taxon>Tracheophyta</taxon>
        <taxon>Spermatophyta</taxon>
        <taxon>Magnoliopsida</taxon>
        <taxon>eudicotyledons</taxon>
        <taxon>Gunneridae</taxon>
        <taxon>Pentapetalae</taxon>
        <taxon>rosids</taxon>
        <taxon>fabids</taxon>
        <taxon>Fabales</taxon>
        <taxon>Fabaceae</taxon>
        <taxon>Papilionoideae</taxon>
        <taxon>50 kb inversion clade</taxon>
        <taxon>NPAAA clade</taxon>
        <taxon>Hologalegina</taxon>
        <taxon>IRL clade</taxon>
        <taxon>Fabeae</taxon>
        <taxon>Lathyrus</taxon>
    </lineage>
</organism>
<dbReference type="GO" id="GO:0009507">
    <property type="term" value="C:chloroplast"/>
    <property type="evidence" value="ECO:0007669"/>
    <property type="project" value="UniProtKB-SubCell"/>
</dbReference>
<keyword evidence="3" id="KW-0689">Ribosomal protein</keyword>
<comment type="subcellular location">
    <subcellularLocation>
        <location evidence="1">Plastid</location>
        <location evidence="1">Chloroplast</location>
    </subcellularLocation>
</comment>
<keyword evidence="5" id="KW-1133">Transmembrane helix</keyword>
<sequence>MVVSIRLARHGCTHNPFYRVVVADSRCARDGKNIEVVGYYNPIAAKDDEKRVSIKLERVKYWLSVGAQPSEPVESLLFRAGLQVKRKGGKYPAQPVDANANEADGELTLLPFESLLVFVFGFFLFLISSAVYFRYISGSCSFYWLTSLTEGNANDMFGEDRLCCEYVIQCNGNTLINLALF</sequence>
<evidence type="ECO:0000256" key="4">
    <source>
        <dbReference type="ARBA" id="ARBA00023274"/>
    </source>
</evidence>
<reference evidence="6 7" key="1">
    <citation type="journal article" date="2022" name="Nat. Genet.">
        <title>Improved pea reference genome and pan-genome highlight genomic features and evolutionary characteristics.</title>
        <authorList>
            <person name="Yang T."/>
            <person name="Liu R."/>
            <person name="Luo Y."/>
            <person name="Hu S."/>
            <person name="Wang D."/>
            <person name="Wang C."/>
            <person name="Pandey M.K."/>
            <person name="Ge S."/>
            <person name="Xu Q."/>
            <person name="Li N."/>
            <person name="Li G."/>
            <person name="Huang Y."/>
            <person name="Saxena R.K."/>
            <person name="Ji Y."/>
            <person name="Li M."/>
            <person name="Yan X."/>
            <person name="He Y."/>
            <person name="Liu Y."/>
            <person name="Wang X."/>
            <person name="Xiang C."/>
            <person name="Varshney R.K."/>
            <person name="Ding H."/>
            <person name="Gao S."/>
            <person name="Zong X."/>
        </authorList>
    </citation>
    <scope>NUCLEOTIDE SEQUENCE [LARGE SCALE GENOMIC DNA]</scope>
    <source>
        <strain evidence="6 7">cv. Zhongwan 6</strain>
    </source>
</reference>
<dbReference type="EMBL" id="JAMSHJ010000006">
    <property type="protein sequence ID" value="KAI5397802.1"/>
    <property type="molecule type" value="Genomic_DNA"/>
</dbReference>
<evidence type="ECO:0000256" key="3">
    <source>
        <dbReference type="ARBA" id="ARBA00022980"/>
    </source>
</evidence>
<protein>
    <recommendedName>
        <fullName evidence="8">30S ribosomal protein S16</fullName>
    </recommendedName>
</protein>
<dbReference type="NCBIfam" id="TIGR00002">
    <property type="entry name" value="S16"/>
    <property type="match status" value="1"/>
</dbReference>
<evidence type="ECO:0000256" key="2">
    <source>
        <dbReference type="ARBA" id="ARBA00006668"/>
    </source>
</evidence>
<evidence type="ECO:0008006" key="8">
    <source>
        <dbReference type="Google" id="ProtNLM"/>
    </source>
</evidence>